<evidence type="ECO:0000256" key="3">
    <source>
        <dbReference type="ARBA" id="ARBA00022833"/>
    </source>
</evidence>
<evidence type="ECO:0000256" key="1">
    <source>
        <dbReference type="ARBA" id="ARBA00022723"/>
    </source>
</evidence>
<reference evidence="7" key="2">
    <citation type="journal article" date="2024" name="Plant">
        <title>Genomic evolution and insights into agronomic trait innovations of Sesamum species.</title>
        <authorList>
            <person name="Miao H."/>
            <person name="Wang L."/>
            <person name="Qu L."/>
            <person name="Liu H."/>
            <person name="Sun Y."/>
            <person name="Le M."/>
            <person name="Wang Q."/>
            <person name="Wei S."/>
            <person name="Zheng Y."/>
            <person name="Lin W."/>
            <person name="Duan Y."/>
            <person name="Cao H."/>
            <person name="Xiong S."/>
            <person name="Wang X."/>
            <person name="Wei L."/>
            <person name="Li C."/>
            <person name="Ma Q."/>
            <person name="Ju M."/>
            <person name="Zhao R."/>
            <person name="Li G."/>
            <person name="Mu C."/>
            <person name="Tian Q."/>
            <person name="Mei H."/>
            <person name="Zhang T."/>
            <person name="Gao T."/>
            <person name="Zhang H."/>
        </authorList>
    </citation>
    <scope>NUCLEOTIDE SEQUENCE</scope>
    <source>
        <strain evidence="7">KEN8</strain>
    </source>
</reference>
<dbReference type="GO" id="GO:0005634">
    <property type="term" value="C:nucleus"/>
    <property type="evidence" value="ECO:0007669"/>
    <property type="project" value="TreeGrafter"/>
</dbReference>
<comment type="caution">
    <text evidence="7">The sequence shown here is derived from an EMBL/GenBank/DDBJ whole genome shotgun (WGS) entry which is preliminary data.</text>
</comment>
<dbReference type="Gene3D" id="3.30.40.10">
    <property type="entry name" value="Zinc/RING finger domain, C3HC4 (zinc finger)"/>
    <property type="match status" value="1"/>
</dbReference>
<dbReference type="InterPro" id="IPR013083">
    <property type="entry name" value="Znf_RING/FYVE/PHD"/>
</dbReference>
<dbReference type="AlphaFoldDB" id="A0AAW2MBN1"/>
<feature type="domain" description="Histone-lysine N-methyltransferase NSD-like PHD zinc finger 1" evidence="6">
    <location>
        <begin position="270"/>
        <end position="304"/>
    </location>
</feature>
<name>A0AAW2MBN1_9LAMI</name>
<keyword evidence="5" id="KW-0812">Transmembrane</keyword>
<feature type="transmembrane region" description="Helical" evidence="5">
    <location>
        <begin position="334"/>
        <end position="357"/>
    </location>
</feature>
<feature type="region of interest" description="Disordered" evidence="4">
    <location>
        <begin position="115"/>
        <end position="139"/>
    </location>
</feature>
<proteinExistence type="predicted"/>
<keyword evidence="3" id="KW-0862">Zinc</keyword>
<sequence length="435" mass="48752">MDKVNTQAKDNTQANVIDIYFWLFSVAKSKDMDSGEIVVFSIQTGMKREFAMMMKVQSEIGGLPAGGRRMTRSQSTAGSSKDYVRSADKADLVVGESREAEKVVAELREDMPLGIESTVPQFRGTDGDSTHEDERPVGETTDLRMKMSKKVELSRILTKLKYLLQTGLLEGLPVCYIHGSKNCSTFSAPSPLGGPSAPACSSRPPVVSESAQISSESQPQMKRQVMLTRNLRLMQVLLPVESRTCVYTLPMECLCIELSKSRKSSTEEFDDLCSICEDGGDLLCCESCPRGFHTECVDLSYSPRDMVLQIFQNMFEKEKFADQMQIYLLLEESLVLYLLYFFLSGSAFGNSVEICFFRRHDFCKSRFTARTFIICDQAELPKGDWFCCRPCNNINSAVQNLIGDGEQRLPEALSDVLKMKCEGQDLHKNPELGIR</sequence>
<evidence type="ECO:0000256" key="4">
    <source>
        <dbReference type="SAM" id="MobiDB-lite"/>
    </source>
</evidence>
<accession>A0AAW2MBN1</accession>
<dbReference type="EMBL" id="JACGWM010000014">
    <property type="protein sequence ID" value="KAL0327846.1"/>
    <property type="molecule type" value="Genomic_DNA"/>
</dbReference>
<keyword evidence="5" id="KW-0472">Membrane</keyword>
<reference evidence="7" key="1">
    <citation type="submission" date="2020-06" db="EMBL/GenBank/DDBJ databases">
        <authorList>
            <person name="Li T."/>
            <person name="Hu X."/>
            <person name="Zhang T."/>
            <person name="Song X."/>
            <person name="Zhang H."/>
            <person name="Dai N."/>
            <person name="Sheng W."/>
            <person name="Hou X."/>
            <person name="Wei L."/>
        </authorList>
    </citation>
    <scope>NUCLEOTIDE SEQUENCE</scope>
    <source>
        <strain evidence="7">KEN8</strain>
        <tissue evidence="7">Leaf</tissue>
    </source>
</reference>
<keyword evidence="1" id="KW-0479">Metal-binding</keyword>
<gene>
    <name evidence="7" type="ORF">Scaly_2217200</name>
</gene>
<organism evidence="7">
    <name type="scientific">Sesamum calycinum</name>
    <dbReference type="NCBI Taxonomy" id="2727403"/>
    <lineage>
        <taxon>Eukaryota</taxon>
        <taxon>Viridiplantae</taxon>
        <taxon>Streptophyta</taxon>
        <taxon>Embryophyta</taxon>
        <taxon>Tracheophyta</taxon>
        <taxon>Spermatophyta</taxon>
        <taxon>Magnoliopsida</taxon>
        <taxon>eudicotyledons</taxon>
        <taxon>Gunneridae</taxon>
        <taxon>Pentapetalae</taxon>
        <taxon>asterids</taxon>
        <taxon>lamiids</taxon>
        <taxon>Lamiales</taxon>
        <taxon>Pedaliaceae</taxon>
        <taxon>Sesamum</taxon>
    </lineage>
</organism>
<feature type="compositionally biased region" description="Basic and acidic residues" evidence="4">
    <location>
        <begin position="125"/>
        <end position="139"/>
    </location>
</feature>
<dbReference type="Pfam" id="PF23011">
    <property type="entry name" value="PHD-1st_NSD"/>
    <property type="match status" value="1"/>
</dbReference>
<dbReference type="InterPro" id="IPR059153">
    <property type="entry name" value="NSD_PHD-1st"/>
</dbReference>
<evidence type="ECO:0000259" key="6">
    <source>
        <dbReference type="Pfam" id="PF23011"/>
    </source>
</evidence>
<protein>
    <recommendedName>
        <fullName evidence="6">Histone-lysine N-methyltransferase NSD-like PHD zinc finger 1 domain-containing protein</fullName>
    </recommendedName>
</protein>
<evidence type="ECO:0000256" key="2">
    <source>
        <dbReference type="ARBA" id="ARBA00022771"/>
    </source>
</evidence>
<dbReference type="InterPro" id="IPR011011">
    <property type="entry name" value="Znf_FYVE_PHD"/>
</dbReference>
<evidence type="ECO:0000256" key="5">
    <source>
        <dbReference type="SAM" id="Phobius"/>
    </source>
</evidence>
<keyword evidence="2" id="KW-0863">Zinc-finger</keyword>
<dbReference type="GO" id="GO:0042393">
    <property type="term" value="F:histone binding"/>
    <property type="evidence" value="ECO:0007669"/>
    <property type="project" value="TreeGrafter"/>
</dbReference>
<dbReference type="GO" id="GO:0000977">
    <property type="term" value="F:RNA polymerase II transcription regulatory region sequence-specific DNA binding"/>
    <property type="evidence" value="ECO:0007669"/>
    <property type="project" value="TreeGrafter"/>
</dbReference>
<dbReference type="SUPFAM" id="SSF57903">
    <property type="entry name" value="FYVE/PHD zinc finger"/>
    <property type="match status" value="1"/>
</dbReference>
<evidence type="ECO:0000313" key="7">
    <source>
        <dbReference type="EMBL" id="KAL0327846.1"/>
    </source>
</evidence>
<dbReference type="GO" id="GO:0045944">
    <property type="term" value="P:positive regulation of transcription by RNA polymerase II"/>
    <property type="evidence" value="ECO:0007669"/>
    <property type="project" value="TreeGrafter"/>
</dbReference>
<dbReference type="PANTHER" id="PTHR47025:SF2">
    <property type="entry name" value="AUTOIMMUNE REGULATOR"/>
    <property type="match status" value="1"/>
</dbReference>
<dbReference type="GO" id="GO:0008270">
    <property type="term" value="F:zinc ion binding"/>
    <property type="evidence" value="ECO:0007669"/>
    <property type="project" value="UniProtKB-KW"/>
</dbReference>
<dbReference type="GO" id="GO:0003682">
    <property type="term" value="F:chromatin binding"/>
    <property type="evidence" value="ECO:0007669"/>
    <property type="project" value="TreeGrafter"/>
</dbReference>
<feature type="region of interest" description="Disordered" evidence="4">
    <location>
        <begin position="61"/>
        <end position="83"/>
    </location>
</feature>
<dbReference type="PANTHER" id="PTHR47025">
    <property type="entry name" value="AUTOIMMUNE REGULATOR"/>
    <property type="match status" value="1"/>
</dbReference>
<keyword evidence="5" id="KW-1133">Transmembrane helix</keyword>